<gene>
    <name evidence="1" type="ORF">D9757_010007</name>
</gene>
<evidence type="ECO:0000313" key="2">
    <source>
        <dbReference type="Proteomes" id="UP000518752"/>
    </source>
</evidence>
<dbReference type="Proteomes" id="UP000518752">
    <property type="component" value="Unassembled WGS sequence"/>
</dbReference>
<reference evidence="1 2" key="1">
    <citation type="journal article" date="2020" name="ISME J.">
        <title>Uncovering the hidden diversity of litter-decomposition mechanisms in mushroom-forming fungi.</title>
        <authorList>
            <person name="Floudas D."/>
            <person name="Bentzer J."/>
            <person name="Ahren D."/>
            <person name="Johansson T."/>
            <person name="Persson P."/>
            <person name="Tunlid A."/>
        </authorList>
    </citation>
    <scope>NUCLEOTIDE SEQUENCE [LARGE SCALE GENOMIC DNA]</scope>
    <source>
        <strain evidence="1 2">CBS 406.79</strain>
    </source>
</reference>
<dbReference type="Gene3D" id="3.80.10.10">
    <property type="entry name" value="Ribonuclease Inhibitor"/>
    <property type="match status" value="1"/>
</dbReference>
<sequence length="593" mass="65690">MRFHPTVPIHSLPVELLSYILELGTHSPERSPNGRQESLPFNTESVRAPLIFSAVCRRWRDVAQTTSSLWTSICITSGSIRSSSVDQTSKLDLSNVIAYLSLSRKYPLNILLDARDIDWDFCEPDVPTISDYLDYDPPFSESDMRTAVSLLLPHISRWRSVEILTDTWAPMHAALRMINEPLVTRGAPMLQSLILMRCNDYVSHSPLFQPSSMKQPALFQSDGFSEASHPLALPLIQNLTLRGVHVDWSGLSSSLGLSLTALELSSHSLDVQPTHSELHSLLSGCPKLESLTFNGSGFVIDDEDLSFKTGAHDLSENMEPIRLPFLEELRIGYRSALDGYNILSMLHVPNIVHLSLEDATHPGEAEQVAADPFLHYIAATLKRNQNKKTITPFYSPSSTSPASCSCTNPTLSSFANLRKLTLRAMKAQPSSFRKFFISMPHLQSLELREMPRPMDVVLAIASSKHIDSSQVSSTGSPSSLLPCPLLEELSLNGELSTDDFKHFIDDFLGARTRAGARPLKRLDIHLIDALESAFYRSDGLTIRIFSTTEDDETGFVSHSSRSADDELDEAFAYGGVFNDPIFDAQYGGAVLAH</sequence>
<accession>A0A8H5GUR9</accession>
<dbReference type="Gene3D" id="1.20.1280.50">
    <property type="match status" value="1"/>
</dbReference>
<dbReference type="PANTHER" id="PTHR38926">
    <property type="entry name" value="F-BOX DOMAIN CONTAINING PROTEIN, EXPRESSED"/>
    <property type="match status" value="1"/>
</dbReference>
<evidence type="ECO:0008006" key="3">
    <source>
        <dbReference type="Google" id="ProtNLM"/>
    </source>
</evidence>
<organism evidence="1 2">
    <name type="scientific">Collybiopsis confluens</name>
    <dbReference type="NCBI Taxonomy" id="2823264"/>
    <lineage>
        <taxon>Eukaryota</taxon>
        <taxon>Fungi</taxon>
        <taxon>Dikarya</taxon>
        <taxon>Basidiomycota</taxon>
        <taxon>Agaricomycotina</taxon>
        <taxon>Agaricomycetes</taxon>
        <taxon>Agaricomycetidae</taxon>
        <taxon>Agaricales</taxon>
        <taxon>Marasmiineae</taxon>
        <taxon>Omphalotaceae</taxon>
        <taxon>Collybiopsis</taxon>
    </lineage>
</organism>
<dbReference type="AlphaFoldDB" id="A0A8H5GUR9"/>
<comment type="caution">
    <text evidence="1">The sequence shown here is derived from an EMBL/GenBank/DDBJ whole genome shotgun (WGS) entry which is preliminary data.</text>
</comment>
<evidence type="ECO:0000313" key="1">
    <source>
        <dbReference type="EMBL" id="KAF5371412.1"/>
    </source>
</evidence>
<dbReference type="EMBL" id="JAACJN010000116">
    <property type="protein sequence ID" value="KAF5371412.1"/>
    <property type="molecule type" value="Genomic_DNA"/>
</dbReference>
<dbReference type="InterPro" id="IPR032675">
    <property type="entry name" value="LRR_dom_sf"/>
</dbReference>
<dbReference type="SUPFAM" id="SSF81383">
    <property type="entry name" value="F-box domain"/>
    <property type="match status" value="1"/>
</dbReference>
<name>A0A8H5GUR9_9AGAR</name>
<keyword evidence="2" id="KW-1185">Reference proteome</keyword>
<proteinExistence type="predicted"/>
<dbReference type="InterPro" id="IPR036047">
    <property type="entry name" value="F-box-like_dom_sf"/>
</dbReference>
<dbReference type="SUPFAM" id="SSF52047">
    <property type="entry name" value="RNI-like"/>
    <property type="match status" value="1"/>
</dbReference>
<dbReference type="OrthoDB" id="3237066at2759"/>
<dbReference type="PANTHER" id="PTHR38926:SF5">
    <property type="entry name" value="F-BOX AND LEUCINE-RICH REPEAT PROTEIN 6"/>
    <property type="match status" value="1"/>
</dbReference>
<protein>
    <recommendedName>
        <fullName evidence="3">F-box domain-containing protein</fullName>
    </recommendedName>
</protein>